<dbReference type="RefSeq" id="WP_174513122.1">
    <property type="nucleotide sequence ID" value="NZ_CABFMQ020000092.1"/>
</dbReference>
<sequence>MDTPQFVCEAYDHIEIPPIAPHVTRVSFLGGACPCCARKFKAEAPQDMPKGSPFGPNLRALVIYLRFTQGIAFERLPFGPFGRTAALVEQAVRIIADASIFWAGV</sequence>
<comment type="caution">
    <text evidence="1">The sequence shown here is derived from an EMBL/GenBank/DDBJ whole genome shotgun (WGS) entry which is preliminary data.</text>
</comment>
<accession>A0A8B6M8M8</accession>
<evidence type="ECO:0000313" key="2">
    <source>
        <dbReference type="Proteomes" id="UP000485880"/>
    </source>
</evidence>
<dbReference type="Proteomes" id="UP000485880">
    <property type="component" value="Unassembled WGS sequence"/>
</dbReference>
<keyword evidence="2" id="KW-1185">Reference proteome</keyword>
<dbReference type="EMBL" id="CABFMQ020000092">
    <property type="protein sequence ID" value="VTZ51246.1"/>
    <property type="molecule type" value="Genomic_DNA"/>
</dbReference>
<name>A0A8B6M8M8_METTU</name>
<organism evidence="1 2">
    <name type="scientific">Methylocella tundrae</name>
    <dbReference type="NCBI Taxonomy" id="227605"/>
    <lineage>
        <taxon>Bacteria</taxon>
        <taxon>Pseudomonadati</taxon>
        <taxon>Pseudomonadota</taxon>
        <taxon>Alphaproteobacteria</taxon>
        <taxon>Hyphomicrobiales</taxon>
        <taxon>Beijerinckiaceae</taxon>
        <taxon>Methylocella</taxon>
    </lineage>
</organism>
<evidence type="ECO:0000313" key="1">
    <source>
        <dbReference type="EMBL" id="VTZ51246.1"/>
    </source>
</evidence>
<reference evidence="1 2" key="1">
    <citation type="submission" date="2019-05" db="EMBL/GenBank/DDBJ databases">
        <authorList>
            <person name="Farhan Ul Haque M."/>
        </authorList>
    </citation>
    <scope>NUCLEOTIDE SEQUENCE [LARGE SCALE GENOMIC DNA]</scope>
    <source>
        <strain evidence="1">2</strain>
    </source>
</reference>
<protein>
    <submittedName>
        <fullName evidence="1">Uncharacterized protein</fullName>
    </submittedName>
</protein>
<gene>
    <name evidence="1" type="ORF">MPC4_340002</name>
</gene>
<proteinExistence type="predicted"/>
<dbReference type="AlphaFoldDB" id="A0A8B6M8M8"/>